<dbReference type="GO" id="GO:0005634">
    <property type="term" value="C:nucleus"/>
    <property type="evidence" value="ECO:0000318"/>
    <property type="project" value="GO_Central"/>
</dbReference>
<dbReference type="JaponicusDB" id="SJAG_04293">
    <property type="gene designation" value="xap5"/>
</dbReference>
<reference evidence="2 4" key="1">
    <citation type="journal article" date="2011" name="Science">
        <title>Comparative functional genomics of the fission yeasts.</title>
        <authorList>
            <person name="Rhind N."/>
            <person name="Chen Z."/>
            <person name="Yassour M."/>
            <person name="Thompson D.A."/>
            <person name="Haas B.J."/>
            <person name="Habib N."/>
            <person name="Wapinski I."/>
            <person name="Roy S."/>
            <person name="Lin M.F."/>
            <person name="Heiman D.I."/>
            <person name="Young S.K."/>
            <person name="Furuya K."/>
            <person name="Guo Y."/>
            <person name="Pidoux A."/>
            <person name="Chen H.M."/>
            <person name="Robbertse B."/>
            <person name="Goldberg J.M."/>
            <person name="Aoki K."/>
            <person name="Bayne E.H."/>
            <person name="Berlin A.M."/>
            <person name="Desjardins C.A."/>
            <person name="Dobbs E."/>
            <person name="Dukaj L."/>
            <person name="Fan L."/>
            <person name="FitzGerald M.G."/>
            <person name="French C."/>
            <person name="Gujja S."/>
            <person name="Hansen K."/>
            <person name="Keifenheim D."/>
            <person name="Levin J.Z."/>
            <person name="Mosher R.A."/>
            <person name="Mueller C.A."/>
            <person name="Pfiffner J."/>
            <person name="Priest M."/>
            <person name="Russ C."/>
            <person name="Smialowska A."/>
            <person name="Swoboda P."/>
            <person name="Sykes S.M."/>
            <person name="Vaughn M."/>
            <person name="Vengrova S."/>
            <person name="Yoder R."/>
            <person name="Zeng Q."/>
            <person name="Allshire R."/>
            <person name="Baulcombe D."/>
            <person name="Birren B.W."/>
            <person name="Brown W."/>
            <person name="Ekwall K."/>
            <person name="Kellis M."/>
            <person name="Leatherwood J."/>
            <person name="Levin H."/>
            <person name="Margalit H."/>
            <person name="Martienssen R."/>
            <person name="Nieduszynski C.A."/>
            <person name="Spatafora J.W."/>
            <person name="Friedman N."/>
            <person name="Dalgaard J.Z."/>
            <person name="Baumann P."/>
            <person name="Niki H."/>
            <person name="Regev A."/>
            <person name="Nusbaum C."/>
        </authorList>
    </citation>
    <scope>NUCLEOTIDE SEQUENCE [LARGE SCALE GENOMIC DNA]</scope>
    <source>
        <strain evidence="4">yFS275 / FY16936</strain>
    </source>
</reference>
<dbReference type="GeneID" id="7052554"/>
<dbReference type="PANTHER" id="PTHR12722:SF0">
    <property type="entry name" value="PROTEIN FAM50A"/>
    <property type="match status" value="1"/>
</dbReference>
<name>B6K6G2_SCHJY</name>
<dbReference type="RefSeq" id="XP_002175409.1">
    <property type="nucleotide sequence ID" value="XM_002175373.2"/>
</dbReference>
<dbReference type="InterPro" id="IPR007005">
    <property type="entry name" value="XAP5"/>
</dbReference>
<sequence length="280" mass="33321">MTEENSVSEDFHQILQEKTTGLVSLYEYKKLKQTIVEKRDKKALDGHFFSKKGIEDRSVKRKKGSVKPGLSFTFQDEEDQTVVVPKKRSIRRDPTVETSFLPDQEREIEELKKREELRKKWIKEQEELKEKIIFLPFAFFNGTNRRSYVKVKMKDSIGRIIVSMKDQIPELRRVLNVDKFLFVMGDLIISHHHELYSFYINKSEGPNGLIFDFSLYTAKSAEETITQHLPNQYIPRLVEKTHYLQNRHIFPYNRWLNYDSKKDYSSLQQVNPNTALFYRD</sequence>
<evidence type="ECO:0000313" key="3">
    <source>
        <dbReference type="JaponicusDB" id="SJAG_04293"/>
    </source>
</evidence>
<dbReference type="STRING" id="402676.B6K6G2"/>
<accession>B6K6G2</accession>
<dbReference type="OMA" id="DFIWVFL"/>
<dbReference type="GO" id="GO:0000785">
    <property type="term" value="C:chromatin"/>
    <property type="evidence" value="ECO:0007669"/>
    <property type="project" value="EnsemblFungi"/>
</dbReference>
<dbReference type="Proteomes" id="UP000001744">
    <property type="component" value="Unassembled WGS sequence"/>
</dbReference>
<keyword evidence="4" id="KW-1185">Reference proteome</keyword>
<dbReference type="PANTHER" id="PTHR12722">
    <property type="entry name" value="XAP-5 PROTEIN-RELATED"/>
    <property type="match status" value="1"/>
</dbReference>
<dbReference type="AlphaFoldDB" id="B6K6G2"/>
<feature type="domain" description="FAM50A/XAP5 C-terminal" evidence="1">
    <location>
        <begin position="133"/>
        <end position="266"/>
    </location>
</feature>
<dbReference type="VEuPathDB" id="FungiDB:SJAG_04293"/>
<dbReference type="EMBL" id="KE651167">
    <property type="protein sequence ID" value="EEB09116.1"/>
    <property type="molecule type" value="Genomic_DNA"/>
</dbReference>
<dbReference type="GO" id="GO:0006325">
    <property type="term" value="P:chromatin organization"/>
    <property type="evidence" value="ECO:0000318"/>
    <property type="project" value="GO_Central"/>
</dbReference>
<dbReference type="HOGENOM" id="CLU_037985_1_0_1"/>
<evidence type="ECO:0000313" key="2">
    <source>
        <dbReference type="EMBL" id="EEB09116.1"/>
    </source>
</evidence>
<organism evidence="2 4">
    <name type="scientific">Schizosaccharomyces japonicus (strain yFS275 / FY16936)</name>
    <name type="common">Fission yeast</name>
    <dbReference type="NCBI Taxonomy" id="402676"/>
    <lineage>
        <taxon>Eukaryota</taxon>
        <taxon>Fungi</taxon>
        <taxon>Dikarya</taxon>
        <taxon>Ascomycota</taxon>
        <taxon>Taphrinomycotina</taxon>
        <taxon>Schizosaccharomycetes</taxon>
        <taxon>Schizosaccharomycetales</taxon>
        <taxon>Schizosaccharomycetaceae</taxon>
        <taxon>Schizosaccharomyces</taxon>
    </lineage>
</organism>
<dbReference type="eggNOG" id="KOG2894">
    <property type="taxonomic scope" value="Eukaryota"/>
</dbReference>
<dbReference type="Pfam" id="PF04921">
    <property type="entry name" value="XAP5"/>
    <property type="match status" value="1"/>
</dbReference>
<dbReference type="OrthoDB" id="1562195at2759"/>
<dbReference type="InterPro" id="IPR048337">
    <property type="entry name" value="FAM50A/XAP5_C"/>
</dbReference>
<evidence type="ECO:0000313" key="4">
    <source>
        <dbReference type="Proteomes" id="UP000001744"/>
    </source>
</evidence>
<proteinExistence type="predicted"/>
<gene>
    <name evidence="3" type="primary">xap5</name>
    <name evidence="2" type="ORF">SJAG_04293</name>
</gene>
<evidence type="ECO:0000259" key="1">
    <source>
        <dbReference type="Pfam" id="PF04921"/>
    </source>
</evidence>
<protein>
    <submittedName>
        <fullName evidence="2">Xap-5-like protein</fullName>
    </submittedName>
</protein>